<accession>A0A9K3P1Y6</accession>
<comment type="caution">
    <text evidence="1">The sequence shown here is derived from an EMBL/GenBank/DDBJ whole genome shotgun (WGS) entry which is preliminary data.</text>
</comment>
<protein>
    <submittedName>
        <fullName evidence="1">Uncharacterized protein</fullName>
    </submittedName>
</protein>
<organism evidence="1 2">
    <name type="scientific">Helianthus annuus</name>
    <name type="common">Common sunflower</name>
    <dbReference type="NCBI Taxonomy" id="4232"/>
    <lineage>
        <taxon>Eukaryota</taxon>
        <taxon>Viridiplantae</taxon>
        <taxon>Streptophyta</taxon>
        <taxon>Embryophyta</taxon>
        <taxon>Tracheophyta</taxon>
        <taxon>Spermatophyta</taxon>
        <taxon>Magnoliopsida</taxon>
        <taxon>eudicotyledons</taxon>
        <taxon>Gunneridae</taxon>
        <taxon>Pentapetalae</taxon>
        <taxon>asterids</taxon>
        <taxon>campanulids</taxon>
        <taxon>Asterales</taxon>
        <taxon>Asteraceae</taxon>
        <taxon>Asteroideae</taxon>
        <taxon>Heliantheae alliance</taxon>
        <taxon>Heliantheae</taxon>
        <taxon>Helianthus</taxon>
    </lineage>
</organism>
<keyword evidence="2" id="KW-1185">Reference proteome</keyword>
<reference evidence="1" key="1">
    <citation type="journal article" date="2017" name="Nature">
        <title>The sunflower genome provides insights into oil metabolism, flowering and Asterid evolution.</title>
        <authorList>
            <person name="Badouin H."/>
            <person name="Gouzy J."/>
            <person name="Grassa C.J."/>
            <person name="Murat F."/>
            <person name="Staton S.E."/>
            <person name="Cottret L."/>
            <person name="Lelandais-Briere C."/>
            <person name="Owens G.L."/>
            <person name="Carrere S."/>
            <person name="Mayjonade B."/>
            <person name="Legrand L."/>
            <person name="Gill N."/>
            <person name="Kane N.C."/>
            <person name="Bowers J.E."/>
            <person name="Hubner S."/>
            <person name="Bellec A."/>
            <person name="Berard A."/>
            <person name="Berges H."/>
            <person name="Blanchet N."/>
            <person name="Boniface M.C."/>
            <person name="Brunel D."/>
            <person name="Catrice O."/>
            <person name="Chaidir N."/>
            <person name="Claudel C."/>
            <person name="Donnadieu C."/>
            <person name="Faraut T."/>
            <person name="Fievet G."/>
            <person name="Helmstetter N."/>
            <person name="King M."/>
            <person name="Knapp S.J."/>
            <person name="Lai Z."/>
            <person name="Le Paslier M.C."/>
            <person name="Lippi Y."/>
            <person name="Lorenzon L."/>
            <person name="Mandel J.R."/>
            <person name="Marage G."/>
            <person name="Marchand G."/>
            <person name="Marquand E."/>
            <person name="Bret-Mestries E."/>
            <person name="Morien E."/>
            <person name="Nambeesan S."/>
            <person name="Nguyen T."/>
            <person name="Pegot-Espagnet P."/>
            <person name="Pouilly N."/>
            <person name="Raftis F."/>
            <person name="Sallet E."/>
            <person name="Schiex T."/>
            <person name="Thomas J."/>
            <person name="Vandecasteele C."/>
            <person name="Vares D."/>
            <person name="Vear F."/>
            <person name="Vautrin S."/>
            <person name="Crespi M."/>
            <person name="Mangin B."/>
            <person name="Burke J.M."/>
            <person name="Salse J."/>
            <person name="Munos S."/>
            <person name="Vincourt P."/>
            <person name="Rieseberg L.H."/>
            <person name="Langlade N.B."/>
        </authorList>
    </citation>
    <scope>NUCLEOTIDE SEQUENCE</scope>
    <source>
        <tissue evidence="1">Leaves</tissue>
    </source>
</reference>
<reference evidence="1" key="2">
    <citation type="submission" date="2020-06" db="EMBL/GenBank/DDBJ databases">
        <title>Helianthus annuus Genome sequencing and assembly Release 2.</title>
        <authorList>
            <person name="Gouzy J."/>
            <person name="Langlade N."/>
            <person name="Munos S."/>
        </authorList>
    </citation>
    <scope>NUCLEOTIDE SEQUENCE</scope>
    <source>
        <tissue evidence="1">Leaves</tissue>
    </source>
</reference>
<proteinExistence type="predicted"/>
<sequence>MCWNLVAFSPRHLSSKNGFAILWDKNPLTILLNKAFIKKEIVVLNNPSKRKHDPHLQDHLRCADNVRHLRISSAAASNLRYASILRYAGYLRCASILRCAGNLFCVSILCCASILRRADNLFCASIPAARGHLCCAITTPADTLLRYG</sequence>
<dbReference type="Proteomes" id="UP000215914">
    <property type="component" value="Unassembled WGS sequence"/>
</dbReference>
<dbReference type="EMBL" id="MNCJ02000316">
    <property type="protein sequence ID" value="KAF5820460.1"/>
    <property type="molecule type" value="Genomic_DNA"/>
</dbReference>
<evidence type="ECO:0000313" key="2">
    <source>
        <dbReference type="Proteomes" id="UP000215914"/>
    </source>
</evidence>
<name>A0A9K3P1Y6_HELAN</name>
<gene>
    <name evidence="1" type="ORF">HanXRQr2_Chr01g0002521</name>
</gene>
<evidence type="ECO:0000313" key="1">
    <source>
        <dbReference type="EMBL" id="KAF5820460.1"/>
    </source>
</evidence>
<dbReference type="AlphaFoldDB" id="A0A9K3P1Y6"/>
<dbReference type="Gramene" id="mRNA:HanXRQr2_Chr01g0002521">
    <property type="protein sequence ID" value="CDS:HanXRQr2_Chr01g0002521.1"/>
    <property type="gene ID" value="HanXRQr2_Chr01g0002521"/>
</dbReference>